<dbReference type="EMBL" id="RBNJ01004072">
    <property type="protein sequence ID" value="RUS30288.1"/>
    <property type="molecule type" value="Genomic_DNA"/>
</dbReference>
<dbReference type="AlphaFoldDB" id="A0A433QKJ6"/>
<dbReference type="CDD" id="cd02440">
    <property type="entry name" value="AdoMet_MTases"/>
    <property type="match status" value="1"/>
</dbReference>
<gene>
    <name evidence="2" type="ORF">BC938DRAFT_479605</name>
</gene>
<dbReference type="InterPro" id="IPR029063">
    <property type="entry name" value="SAM-dependent_MTases_sf"/>
</dbReference>
<accession>A0A433QKJ6</accession>
<dbReference type="GO" id="GO:0032259">
    <property type="term" value="P:methylation"/>
    <property type="evidence" value="ECO:0007669"/>
    <property type="project" value="UniProtKB-KW"/>
</dbReference>
<dbReference type="Proteomes" id="UP000274822">
    <property type="component" value="Unassembled WGS sequence"/>
</dbReference>
<name>A0A433QKJ6_9FUNG</name>
<dbReference type="SUPFAM" id="SSF53335">
    <property type="entry name" value="S-adenosyl-L-methionine-dependent methyltransferases"/>
    <property type="match status" value="1"/>
</dbReference>
<evidence type="ECO:0000313" key="2">
    <source>
        <dbReference type="EMBL" id="RUS30288.1"/>
    </source>
</evidence>
<dbReference type="Gene3D" id="3.40.50.150">
    <property type="entry name" value="Vaccinia Virus protein VP39"/>
    <property type="match status" value="1"/>
</dbReference>
<sequence>TGAPLHNRLHGSATSVSLNFCHKPCFALAVQNIMSTDDASLISSDLANGFKIVGKRRYMTSGNKRYLLPNDDEEIGRLDYQHYVMRALIHGNFQSPIEERLEAGIRVLDLGTGTGIWSIEMAVEYPTSTFVGTDVATVFPTHDQIPKNCSFVQANTLQLPFEDASFDFVYQRFMGLAFSPSEWKIAMKEIVRVLKPGGWIEIAEGNFKMERPPAAYEMVYSADV</sequence>
<evidence type="ECO:0000259" key="1">
    <source>
        <dbReference type="Pfam" id="PF13649"/>
    </source>
</evidence>
<dbReference type="PANTHER" id="PTHR43591">
    <property type="entry name" value="METHYLTRANSFERASE"/>
    <property type="match status" value="1"/>
</dbReference>
<dbReference type="Pfam" id="PF13649">
    <property type="entry name" value="Methyltransf_25"/>
    <property type="match status" value="1"/>
</dbReference>
<organism evidence="2 3">
    <name type="scientific">Jimgerdemannia flammicorona</name>
    <dbReference type="NCBI Taxonomy" id="994334"/>
    <lineage>
        <taxon>Eukaryota</taxon>
        <taxon>Fungi</taxon>
        <taxon>Fungi incertae sedis</taxon>
        <taxon>Mucoromycota</taxon>
        <taxon>Mucoromycotina</taxon>
        <taxon>Endogonomycetes</taxon>
        <taxon>Endogonales</taxon>
        <taxon>Endogonaceae</taxon>
        <taxon>Jimgerdemannia</taxon>
    </lineage>
</organism>
<keyword evidence="2" id="KW-0808">Transferase</keyword>
<proteinExistence type="predicted"/>
<feature type="domain" description="Methyltransferase" evidence="1">
    <location>
        <begin position="107"/>
        <end position="198"/>
    </location>
</feature>
<reference evidence="2 3" key="1">
    <citation type="journal article" date="2018" name="New Phytol.">
        <title>Phylogenomics of Endogonaceae and evolution of mycorrhizas within Mucoromycota.</title>
        <authorList>
            <person name="Chang Y."/>
            <person name="Desiro A."/>
            <person name="Na H."/>
            <person name="Sandor L."/>
            <person name="Lipzen A."/>
            <person name="Clum A."/>
            <person name="Barry K."/>
            <person name="Grigoriev I.V."/>
            <person name="Martin F.M."/>
            <person name="Stajich J.E."/>
            <person name="Smith M.E."/>
            <person name="Bonito G."/>
            <person name="Spatafora J.W."/>
        </authorList>
    </citation>
    <scope>NUCLEOTIDE SEQUENCE [LARGE SCALE GENOMIC DNA]</scope>
    <source>
        <strain evidence="2 3">AD002</strain>
    </source>
</reference>
<feature type="non-terminal residue" evidence="2">
    <location>
        <position position="1"/>
    </location>
</feature>
<dbReference type="PANTHER" id="PTHR43591:SF24">
    <property type="entry name" value="2-METHOXY-6-POLYPRENYL-1,4-BENZOQUINOL METHYLASE, MITOCHONDRIAL"/>
    <property type="match status" value="1"/>
</dbReference>
<keyword evidence="2" id="KW-0489">Methyltransferase</keyword>
<keyword evidence="3" id="KW-1185">Reference proteome</keyword>
<evidence type="ECO:0000313" key="3">
    <source>
        <dbReference type="Proteomes" id="UP000274822"/>
    </source>
</evidence>
<protein>
    <submittedName>
        <fullName evidence="2">S-adenosyl-L-methionine-dependent methyltransferase</fullName>
    </submittedName>
</protein>
<dbReference type="GO" id="GO:0008168">
    <property type="term" value="F:methyltransferase activity"/>
    <property type="evidence" value="ECO:0007669"/>
    <property type="project" value="UniProtKB-KW"/>
</dbReference>
<comment type="caution">
    <text evidence="2">The sequence shown here is derived from an EMBL/GenBank/DDBJ whole genome shotgun (WGS) entry which is preliminary data.</text>
</comment>
<dbReference type="InterPro" id="IPR041698">
    <property type="entry name" value="Methyltransf_25"/>
</dbReference>